<gene>
    <name evidence="4" type="ORF">H9741_06070</name>
</gene>
<dbReference type="Pfam" id="PF07719">
    <property type="entry name" value="TPR_2"/>
    <property type="match status" value="1"/>
</dbReference>
<name>A0A9D1V8D2_9FIRM</name>
<evidence type="ECO:0000313" key="5">
    <source>
        <dbReference type="Proteomes" id="UP000824204"/>
    </source>
</evidence>
<dbReference type="InterPro" id="IPR013105">
    <property type="entry name" value="TPR_2"/>
</dbReference>
<evidence type="ECO:0000256" key="2">
    <source>
        <dbReference type="ARBA" id="ARBA00022803"/>
    </source>
</evidence>
<organism evidence="4 5">
    <name type="scientific">Candidatus Borkfalkia faecipullorum</name>
    <dbReference type="NCBI Taxonomy" id="2838510"/>
    <lineage>
        <taxon>Bacteria</taxon>
        <taxon>Bacillati</taxon>
        <taxon>Bacillota</taxon>
        <taxon>Clostridia</taxon>
        <taxon>Christensenellales</taxon>
        <taxon>Christensenellaceae</taxon>
        <taxon>Candidatus Borkfalkia</taxon>
    </lineage>
</organism>
<evidence type="ECO:0000256" key="1">
    <source>
        <dbReference type="ARBA" id="ARBA00022737"/>
    </source>
</evidence>
<feature type="compositionally biased region" description="Acidic residues" evidence="3">
    <location>
        <begin position="586"/>
        <end position="598"/>
    </location>
</feature>
<protein>
    <submittedName>
        <fullName evidence="4">Tetratricopeptide repeat protein</fullName>
    </submittedName>
</protein>
<dbReference type="SMART" id="SM00028">
    <property type="entry name" value="TPR"/>
    <property type="match status" value="3"/>
</dbReference>
<dbReference type="EMBL" id="DXFX01000076">
    <property type="protein sequence ID" value="HIX08016.1"/>
    <property type="molecule type" value="Genomic_DNA"/>
</dbReference>
<feature type="region of interest" description="Disordered" evidence="3">
    <location>
        <begin position="568"/>
        <end position="598"/>
    </location>
</feature>
<sequence>MEQKTIRFDLSADRLLDLADAKLDEGDPLGALRLIHKSLDLYGPAADEYAALADTYEEMELFELSAAAWFQYLDVCAEEEVVDGYEGLSACFYNLGNEGLASYYYKKMLADKYVTPENNTEMGELFEHAAAAQAAPRVRITWPPEHADYSQELDAGLRLLRKGDHEGAEREFLKIHPGSSYYAEACNYLAVSYLLSGKTDKAEECCLAALKEKPDSVQTLATYAAVLSEMDRKEESARIAHKLSLLPAEEPDELYKIATVCCENGLYEAAYEKFCKLEKIVGYDRTMLYFKGVAAFRCGKVKECLASFGKILDIRPNAAVVRYYFRQVRRWSEEGGAKPETSFFCHIPDAEREKRVTLLKELDKMRPADARAYFQEDDSCELLEWCFDESDGREFELQMLAVSVALRAGQEWFVSGILLDPEVNDLLKVETVRRICRRNKGVEFGAVIANIYRKCAFDRLEVGREKHAKFLDAYALCFARFTLLGDADAERFRLAAQAVYGALEESEKLDLVKDTESLACVIFFTAVGGGDGKDTKRVLQSMNADPQAVAEILGTVRSVFALQAEAAAADAREQKEEAQEAKPEDGGEPEGEDGNETH</sequence>
<reference evidence="4" key="2">
    <citation type="submission" date="2021-04" db="EMBL/GenBank/DDBJ databases">
        <authorList>
            <person name="Gilroy R."/>
        </authorList>
    </citation>
    <scope>NUCLEOTIDE SEQUENCE</scope>
    <source>
        <strain evidence="4">811</strain>
    </source>
</reference>
<keyword evidence="2" id="KW-0802">TPR repeat</keyword>
<evidence type="ECO:0000256" key="3">
    <source>
        <dbReference type="SAM" id="MobiDB-lite"/>
    </source>
</evidence>
<keyword evidence="1" id="KW-0677">Repeat</keyword>
<dbReference type="SUPFAM" id="SSF48452">
    <property type="entry name" value="TPR-like"/>
    <property type="match status" value="1"/>
</dbReference>
<proteinExistence type="predicted"/>
<feature type="compositionally biased region" description="Basic and acidic residues" evidence="3">
    <location>
        <begin position="570"/>
        <end position="585"/>
    </location>
</feature>
<dbReference type="AlphaFoldDB" id="A0A9D1V8D2"/>
<dbReference type="InterPro" id="IPR019734">
    <property type="entry name" value="TPR_rpt"/>
</dbReference>
<dbReference type="Proteomes" id="UP000824204">
    <property type="component" value="Unassembled WGS sequence"/>
</dbReference>
<dbReference type="Gene3D" id="1.25.40.10">
    <property type="entry name" value="Tetratricopeptide repeat domain"/>
    <property type="match status" value="1"/>
</dbReference>
<reference evidence="4" key="1">
    <citation type="journal article" date="2021" name="PeerJ">
        <title>Extensive microbial diversity within the chicken gut microbiome revealed by metagenomics and culture.</title>
        <authorList>
            <person name="Gilroy R."/>
            <person name="Ravi A."/>
            <person name="Getino M."/>
            <person name="Pursley I."/>
            <person name="Horton D.L."/>
            <person name="Alikhan N.F."/>
            <person name="Baker D."/>
            <person name="Gharbi K."/>
            <person name="Hall N."/>
            <person name="Watson M."/>
            <person name="Adriaenssens E.M."/>
            <person name="Foster-Nyarko E."/>
            <person name="Jarju S."/>
            <person name="Secka A."/>
            <person name="Antonio M."/>
            <person name="Oren A."/>
            <person name="Chaudhuri R.R."/>
            <person name="La Ragione R."/>
            <person name="Hildebrand F."/>
            <person name="Pallen M.J."/>
        </authorList>
    </citation>
    <scope>NUCLEOTIDE SEQUENCE</scope>
    <source>
        <strain evidence="4">811</strain>
    </source>
</reference>
<accession>A0A9D1V8D2</accession>
<evidence type="ECO:0000313" key="4">
    <source>
        <dbReference type="EMBL" id="HIX08016.1"/>
    </source>
</evidence>
<comment type="caution">
    <text evidence="4">The sequence shown here is derived from an EMBL/GenBank/DDBJ whole genome shotgun (WGS) entry which is preliminary data.</text>
</comment>
<dbReference type="InterPro" id="IPR011990">
    <property type="entry name" value="TPR-like_helical_dom_sf"/>
</dbReference>